<dbReference type="PANTHER" id="PTHR35936:SF17">
    <property type="entry name" value="ARGININE-BINDING EXTRACELLULAR PROTEIN ARTP"/>
    <property type="match status" value="1"/>
</dbReference>
<organism evidence="4 5">
    <name type="scientific">Litchfieldella anticariensis (strain DSM 16096 / CECT 5854 / CIP 108499 / LMG 22089 / FP35)</name>
    <name type="common">Halomonas anticariensis</name>
    <dbReference type="NCBI Taxonomy" id="1121939"/>
    <lineage>
        <taxon>Bacteria</taxon>
        <taxon>Pseudomonadati</taxon>
        <taxon>Pseudomonadota</taxon>
        <taxon>Gammaproteobacteria</taxon>
        <taxon>Oceanospirillales</taxon>
        <taxon>Halomonadaceae</taxon>
        <taxon>Litchfieldella</taxon>
    </lineage>
</organism>
<evidence type="ECO:0000313" key="4">
    <source>
        <dbReference type="EMBL" id="EPC00379.1"/>
    </source>
</evidence>
<name>S2KYD7_LITA3</name>
<proteinExistence type="inferred from homology"/>
<dbReference type="InterPro" id="IPR001638">
    <property type="entry name" value="Solute-binding_3/MltF_N"/>
</dbReference>
<dbReference type="OrthoDB" id="6955767at2"/>
<gene>
    <name evidence="4" type="ORF">L861_13985</name>
</gene>
<dbReference type="SUPFAM" id="SSF53850">
    <property type="entry name" value="Periplasmic binding protein-like II"/>
    <property type="match status" value="1"/>
</dbReference>
<dbReference type="SMART" id="SM00062">
    <property type="entry name" value="PBPb"/>
    <property type="match status" value="1"/>
</dbReference>
<dbReference type="CDD" id="cd13623">
    <property type="entry name" value="PBP2_AA_hypothetical"/>
    <property type="match status" value="1"/>
</dbReference>
<dbReference type="RefSeq" id="WP_016418647.1">
    <property type="nucleotide sequence ID" value="NZ_AUAB01000042.1"/>
</dbReference>
<comment type="caution">
    <text evidence="4">The sequence shown here is derived from an EMBL/GenBank/DDBJ whole genome shotgun (WGS) entry which is preliminary data.</text>
</comment>
<keyword evidence="5" id="KW-1185">Reference proteome</keyword>
<dbReference type="eggNOG" id="COG0834">
    <property type="taxonomic scope" value="Bacteria"/>
</dbReference>
<dbReference type="EMBL" id="ASTJ01000041">
    <property type="protein sequence ID" value="EPC00379.1"/>
    <property type="molecule type" value="Genomic_DNA"/>
</dbReference>
<sequence length="254" mass="27589">MTPELKAVRELLTPYGKLRAAINLGNPVLAQRSTKGELGGVSVALARFLAEQLNVTLELVPFDAAGKVVAALDDNAWDVAFLAQDPKRAETICFTAPYVIIEGTYLVPQESSFFHVDDMDQPGRRIAVGQGAAYDLFLTRTLRHAQLVRAPTSAAAVDWFVEQGLDAAAGVRQPLMRFAEATPDYRVLPDSFTQIRQAMALPRQRQEASGAVDAFLKECRETGFVANALAESGQADANIAPSGRSYPASWWAHD</sequence>
<dbReference type="PATRIC" id="fig|1121939.11.peg.4145"/>
<evidence type="ECO:0000313" key="5">
    <source>
        <dbReference type="Proteomes" id="UP000014463"/>
    </source>
</evidence>
<evidence type="ECO:0000259" key="3">
    <source>
        <dbReference type="SMART" id="SM00062"/>
    </source>
</evidence>
<protein>
    <recommendedName>
        <fullName evidence="3">Solute-binding protein family 3/N-terminal domain-containing protein</fullName>
    </recommendedName>
</protein>
<comment type="similarity">
    <text evidence="1">Belongs to the bacterial solute-binding protein 3 family.</text>
</comment>
<reference evidence="4 5" key="1">
    <citation type="journal article" date="2013" name="Genome Announc.">
        <title>Draft genome sequence of the moderately halophilic gammaproteobacterium Halomonas anticariensis FP35.</title>
        <authorList>
            <person name="Tahrioui A."/>
            <person name="Quesada E."/>
            <person name="Llamas I."/>
        </authorList>
    </citation>
    <scope>NUCLEOTIDE SEQUENCE [LARGE SCALE GENOMIC DNA]</scope>
    <source>
        <strain evidence="5">DSM 16096 / CECT 5854 / LMG 22089 / FP35</strain>
    </source>
</reference>
<evidence type="ECO:0000256" key="2">
    <source>
        <dbReference type="ARBA" id="ARBA00022729"/>
    </source>
</evidence>
<accession>S2KYD7</accession>
<dbReference type="PANTHER" id="PTHR35936">
    <property type="entry name" value="MEMBRANE-BOUND LYTIC MUREIN TRANSGLYCOSYLASE F"/>
    <property type="match status" value="1"/>
</dbReference>
<dbReference type="AlphaFoldDB" id="S2KYD7"/>
<keyword evidence="2" id="KW-0732">Signal</keyword>
<dbReference type="Proteomes" id="UP000014463">
    <property type="component" value="Unassembled WGS sequence"/>
</dbReference>
<dbReference type="Pfam" id="PF00497">
    <property type="entry name" value="SBP_bac_3"/>
    <property type="match status" value="1"/>
</dbReference>
<dbReference type="STRING" id="1121939.L861_13985"/>
<evidence type="ECO:0000256" key="1">
    <source>
        <dbReference type="ARBA" id="ARBA00010333"/>
    </source>
</evidence>
<dbReference type="Gene3D" id="3.40.190.10">
    <property type="entry name" value="Periplasmic binding protein-like II"/>
    <property type="match status" value="2"/>
</dbReference>
<feature type="domain" description="Solute-binding protein family 3/N-terminal" evidence="3">
    <location>
        <begin position="17"/>
        <end position="236"/>
    </location>
</feature>